<evidence type="ECO:0000256" key="6">
    <source>
        <dbReference type="ARBA" id="ARBA00023136"/>
    </source>
</evidence>
<dbReference type="GO" id="GO:0052621">
    <property type="term" value="F:diguanylate cyclase activity"/>
    <property type="evidence" value="ECO:0007669"/>
    <property type="project" value="UniProtKB-EC"/>
</dbReference>
<dbReference type="PROSITE" id="PS50887">
    <property type="entry name" value="GGDEF"/>
    <property type="match status" value="1"/>
</dbReference>
<dbReference type="PANTHER" id="PTHR45138">
    <property type="entry name" value="REGULATORY COMPONENTS OF SENSORY TRANSDUCTION SYSTEM"/>
    <property type="match status" value="1"/>
</dbReference>
<accession>A0ABV6G7N4</accession>
<comment type="catalytic activity">
    <reaction evidence="7">
        <text>2 GTP = 3',3'-c-di-GMP + 2 diphosphate</text>
        <dbReference type="Rhea" id="RHEA:24898"/>
        <dbReference type="ChEBI" id="CHEBI:33019"/>
        <dbReference type="ChEBI" id="CHEBI:37565"/>
        <dbReference type="ChEBI" id="CHEBI:58805"/>
        <dbReference type="EC" id="2.7.7.65"/>
    </reaction>
</comment>
<feature type="domain" description="GGDEF" evidence="10">
    <location>
        <begin position="355"/>
        <end position="486"/>
    </location>
</feature>
<evidence type="ECO:0000256" key="2">
    <source>
        <dbReference type="ARBA" id="ARBA00012528"/>
    </source>
</evidence>
<evidence type="ECO:0000256" key="9">
    <source>
        <dbReference type="SAM" id="Phobius"/>
    </source>
</evidence>
<dbReference type="InterPro" id="IPR043128">
    <property type="entry name" value="Rev_trsase/Diguanyl_cyclase"/>
</dbReference>
<dbReference type="InterPro" id="IPR000160">
    <property type="entry name" value="GGDEF_dom"/>
</dbReference>
<keyword evidence="6 9" id="KW-0472">Membrane</keyword>
<proteinExistence type="predicted"/>
<gene>
    <name evidence="11" type="ORF">ACFFHW_16975</name>
</gene>
<keyword evidence="5 9" id="KW-1133">Transmembrane helix</keyword>
<keyword evidence="3" id="KW-1003">Cell membrane</keyword>
<dbReference type="RefSeq" id="WP_156826832.1">
    <property type="nucleotide sequence ID" value="NZ_JBHLVX010000065.1"/>
</dbReference>
<name>A0ABV6G7N4_9GAMM</name>
<reference evidence="11 12" key="1">
    <citation type="submission" date="2024-09" db="EMBL/GenBank/DDBJ databases">
        <authorList>
            <person name="Sun Q."/>
            <person name="Mori K."/>
        </authorList>
    </citation>
    <scope>NUCLEOTIDE SEQUENCE [LARGE SCALE GENOMIC DNA]</scope>
    <source>
        <strain evidence="11 12">CCM 7415</strain>
    </source>
</reference>
<feature type="transmembrane region" description="Helical" evidence="9">
    <location>
        <begin position="12"/>
        <end position="34"/>
    </location>
</feature>
<dbReference type="InterPro" id="IPR007895">
    <property type="entry name" value="MASE1"/>
</dbReference>
<protein>
    <recommendedName>
        <fullName evidence="2">diguanylate cyclase</fullName>
        <ecNumber evidence="2">2.7.7.65</ecNumber>
    </recommendedName>
</protein>
<feature type="transmembrane region" description="Helical" evidence="9">
    <location>
        <begin position="268"/>
        <end position="288"/>
    </location>
</feature>
<dbReference type="PANTHER" id="PTHR45138:SF9">
    <property type="entry name" value="DIGUANYLATE CYCLASE DGCM-RELATED"/>
    <property type="match status" value="1"/>
</dbReference>
<evidence type="ECO:0000256" key="7">
    <source>
        <dbReference type="ARBA" id="ARBA00034247"/>
    </source>
</evidence>
<dbReference type="EC" id="2.7.7.65" evidence="2"/>
<evidence type="ECO:0000256" key="4">
    <source>
        <dbReference type="ARBA" id="ARBA00022692"/>
    </source>
</evidence>
<keyword evidence="12" id="KW-1185">Reference proteome</keyword>
<feature type="transmembrane region" description="Helical" evidence="9">
    <location>
        <begin position="129"/>
        <end position="151"/>
    </location>
</feature>
<keyword evidence="11" id="KW-0808">Transferase</keyword>
<sequence length="492" mass="53728">MPSMLNDLSGRWSLGSSAVGLNYLLLMLVWLLLWRLSALMEYAPHASLWFPPAGLTFAALMMLGWRALPALALCAIGATFWMGHIYHTGSPWQELLTAGALFAVAHCSAYGLGAWLLKRLIDTRIMASALAVIPLFLLLGCLSALGAALAGTGALESAGIIDSRDAGASWLAWWIGDMAGVIVLTPLFMGILSWRYARPEPWLGSMDLTLLNGPPGRFVLKLAIQLSLLSLTMLVAAHIRTEEVAYALFFLIIPQMWIIYTESALRSALSLALFSTAAALWVALLGLVEQSLTYQFAICVIAASSYFGFTVPALMAQNRQLAELAFHDGLTGTLNKRYFFERAEQQLTVARHQGRALSLVLADMDHFKQINDTYGHDIGDAALVKLCQRLRKALDDGDLLGRFGGDEFILLLGNAEAAETRIERLQELLAATCVPGTEQSLSATFGVVTVAEHENITMAFKRADALLLESKRQRHDAERQSAPFSAGESRRQ</sequence>
<dbReference type="SUPFAM" id="SSF55073">
    <property type="entry name" value="Nucleotide cyclase"/>
    <property type="match status" value="1"/>
</dbReference>
<evidence type="ECO:0000256" key="8">
    <source>
        <dbReference type="SAM" id="MobiDB-lite"/>
    </source>
</evidence>
<dbReference type="InterPro" id="IPR050469">
    <property type="entry name" value="Diguanylate_Cyclase"/>
</dbReference>
<feature type="transmembrane region" description="Helical" evidence="9">
    <location>
        <begin position="294"/>
        <end position="316"/>
    </location>
</feature>
<dbReference type="Proteomes" id="UP001589814">
    <property type="component" value="Unassembled WGS sequence"/>
</dbReference>
<feature type="region of interest" description="Disordered" evidence="8">
    <location>
        <begin position="472"/>
        <end position="492"/>
    </location>
</feature>
<evidence type="ECO:0000313" key="11">
    <source>
        <dbReference type="EMBL" id="MFC0269658.1"/>
    </source>
</evidence>
<feature type="transmembrane region" description="Helical" evidence="9">
    <location>
        <begin position="70"/>
        <end position="89"/>
    </location>
</feature>
<dbReference type="SMART" id="SM00267">
    <property type="entry name" value="GGDEF"/>
    <property type="match status" value="1"/>
</dbReference>
<dbReference type="Pfam" id="PF05231">
    <property type="entry name" value="MASE1"/>
    <property type="match status" value="1"/>
</dbReference>
<comment type="subcellular location">
    <subcellularLocation>
        <location evidence="1">Cell membrane</location>
        <topology evidence="1">Multi-pass membrane protein</topology>
    </subcellularLocation>
</comment>
<evidence type="ECO:0000259" key="10">
    <source>
        <dbReference type="PROSITE" id="PS50887"/>
    </source>
</evidence>
<keyword evidence="11" id="KW-0548">Nucleotidyltransferase</keyword>
<keyword evidence="4 9" id="KW-0812">Transmembrane</keyword>
<comment type="caution">
    <text evidence="11">The sequence shown here is derived from an EMBL/GenBank/DDBJ whole genome shotgun (WGS) entry which is preliminary data.</text>
</comment>
<feature type="transmembrane region" description="Helical" evidence="9">
    <location>
        <begin position="95"/>
        <end position="117"/>
    </location>
</feature>
<dbReference type="Pfam" id="PF00990">
    <property type="entry name" value="GGDEF"/>
    <property type="match status" value="1"/>
</dbReference>
<dbReference type="InterPro" id="IPR029787">
    <property type="entry name" value="Nucleotide_cyclase"/>
</dbReference>
<dbReference type="CDD" id="cd01949">
    <property type="entry name" value="GGDEF"/>
    <property type="match status" value="1"/>
</dbReference>
<organism evidence="11 12">
    <name type="scientific">Kushneria aurantia</name>
    <dbReference type="NCBI Taxonomy" id="504092"/>
    <lineage>
        <taxon>Bacteria</taxon>
        <taxon>Pseudomonadati</taxon>
        <taxon>Pseudomonadota</taxon>
        <taxon>Gammaproteobacteria</taxon>
        <taxon>Oceanospirillales</taxon>
        <taxon>Halomonadaceae</taxon>
        <taxon>Kushneria</taxon>
    </lineage>
</organism>
<evidence type="ECO:0000256" key="5">
    <source>
        <dbReference type="ARBA" id="ARBA00022989"/>
    </source>
</evidence>
<evidence type="ECO:0000256" key="3">
    <source>
        <dbReference type="ARBA" id="ARBA00022475"/>
    </source>
</evidence>
<dbReference type="EMBL" id="JBHLVX010000065">
    <property type="protein sequence ID" value="MFC0269658.1"/>
    <property type="molecule type" value="Genomic_DNA"/>
</dbReference>
<dbReference type="NCBIfam" id="TIGR00254">
    <property type="entry name" value="GGDEF"/>
    <property type="match status" value="1"/>
</dbReference>
<dbReference type="Gene3D" id="3.30.70.270">
    <property type="match status" value="1"/>
</dbReference>
<evidence type="ECO:0000256" key="1">
    <source>
        <dbReference type="ARBA" id="ARBA00004651"/>
    </source>
</evidence>
<feature type="transmembrane region" description="Helical" evidence="9">
    <location>
        <begin position="244"/>
        <end position="261"/>
    </location>
</feature>
<evidence type="ECO:0000313" key="12">
    <source>
        <dbReference type="Proteomes" id="UP001589814"/>
    </source>
</evidence>
<feature type="transmembrane region" description="Helical" evidence="9">
    <location>
        <begin position="171"/>
        <end position="197"/>
    </location>
</feature>